<dbReference type="AlphaFoldDB" id="A0A0A9EMI1"/>
<name>A0A0A9EMI1_ARUDO</name>
<accession>A0A0A9EMI1</accession>
<proteinExistence type="predicted"/>
<sequence>MDPWCVDSSCSSIPPALVLPCARAPGKGKIIHRPRLQ</sequence>
<reference evidence="1" key="1">
    <citation type="submission" date="2014-09" db="EMBL/GenBank/DDBJ databases">
        <authorList>
            <person name="Magalhaes I.L.F."/>
            <person name="Oliveira U."/>
            <person name="Santos F.R."/>
            <person name="Vidigal T.H.D.A."/>
            <person name="Brescovit A.D."/>
            <person name="Santos A.J."/>
        </authorList>
    </citation>
    <scope>NUCLEOTIDE SEQUENCE</scope>
    <source>
        <tissue evidence="1">Shoot tissue taken approximately 20 cm above the soil surface</tissue>
    </source>
</reference>
<protein>
    <submittedName>
        <fullName evidence="1">Uncharacterized protein</fullName>
    </submittedName>
</protein>
<evidence type="ECO:0000313" key="1">
    <source>
        <dbReference type="EMBL" id="JAD97247.1"/>
    </source>
</evidence>
<reference evidence="1" key="2">
    <citation type="journal article" date="2015" name="Data Brief">
        <title>Shoot transcriptome of the giant reed, Arundo donax.</title>
        <authorList>
            <person name="Barrero R.A."/>
            <person name="Guerrero F.D."/>
            <person name="Moolhuijzen P."/>
            <person name="Goolsby J.A."/>
            <person name="Tidwell J."/>
            <person name="Bellgard S.E."/>
            <person name="Bellgard M.I."/>
        </authorList>
    </citation>
    <scope>NUCLEOTIDE SEQUENCE</scope>
    <source>
        <tissue evidence="1">Shoot tissue taken approximately 20 cm above the soil surface</tissue>
    </source>
</reference>
<dbReference type="EMBL" id="GBRH01200648">
    <property type="protein sequence ID" value="JAD97247.1"/>
    <property type="molecule type" value="Transcribed_RNA"/>
</dbReference>
<organism evidence="1">
    <name type="scientific">Arundo donax</name>
    <name type="common">Giant reed</name>
    <name type="synonym">Donax arundinaceus</name>
    <dbReference type="NCBI Taxonomy" id="35708"/>
    <lineage>
        <taxon>Eukaryota</taxon>
        <taxon>Viridiplantae</taxon>
        <taxon>Streptophyta</taxon>
        <taxon>Embryophyta</taxon>
        <taxon>Tracheophyta</taxon>
        <taxon>Spermatophyta</taxon>
        <taxon>Magnoliopsida</taxon>
        <taxon>Liliopsida</taxon>
        <taxon>Poales</taxon>
        <taxon>Poaceae</taxon>
        <taxon>PACMAD clade</taxon>
        <taxon>Arundinoideae</taxon>
        <taxon>Arundineae</taxon>
        <taxon>Arundo</taxon>
    </lineage>
</organism>